<sequence>MDELNPIAEREVLEILEQALEKPESDRRRWLAQKLKERELVGQRVEDLLAFAECHLL</sequence>
<dbReference type="RefSeq" id="WP_160612172.1">
    <property type="nucleotide sequence ID" value="NZ_JAUFQM010000001.1"/>
</dbReference>
<accession>A0A844Z3Y4</accession>
<evidence type="ECO:0000313" key="1">
    <source>
        <dbReference type="EMBL" id="MXO81807.1"/>
    </source>
</evidence>
<evidence type="ECO:0000313" key="2">
    <source>
        <dbReference type="Proteomes" id="UP000460290"/>
    </source>
</evidence>
<proteinExistence type="predicted"/>
<protein>
    <submittedName>
        <fullName evidence="1">Uncharacterized protein</fullName>
    </submittedName>
</protein>
<comment type="caution">
    <text evidence="1">The sequence shown here is derived from an EMBL/GenBank/DDBJ whole genome shotgun (WGS) entry which is preliminary data.</text>
</comment>
<name>A0A844Z3Y4_9SPHN</name>
<dbReference type="Proteomes" id="UP000460290">
    <property type="component" value="Unassembled WGS sequence"/>
</dbReference>
<dbReference type="EMBL" id="WTYZ01000001">
    <property type="protein sequence ID" value="MXO81807.1"/>
    <property type="molecule type" value="Genomic_DNA"/>
</dbReference>
<dbReference type="AlphaFoldDB" id="A0A844Z3Y4"/>
<organism evidence="1 2">
    <name type="scientific">Pontixanthobacter aestiaquae</name>
    <dbReference type="NCBI Taxonomy" id="1509367"/>
    <lineage>
        <taxon>Bacteria</taxon>
        <taxon>Pseudomonadati</taxon>
        <taxon>Pseudomonadota</taxon>
        <taxon>Alphaproteobacteria</taxon>
        <taxon>Sphingomonadales</taxon>
        <taxon>Erythrobacteraceae</taxon>
        <taxon>Pontixanthobacter</taxon>
    </lineage>
</organism>
<keyword evidence="2" id="KW-1185">Reference proteome</keyword>
<reference evidence="1 2" key="1">
    <citation type="submission" date="2019-12" db="EMBL/GenBank/DDBJ databases">
        <title>Genomic-based taxomic classification of the family Erythrobacteraceae.</title>
        <authorList>
            <person name="Xu L."/>
        </authorList>
    </citation>
    <scope>NUCLEOTIDE SEQUENCE [LARGE SCALE GENOMIC DNA]</scope>
    <source>
        <strain evidence="1 2">KCTC 42006</strain>
    </source>
</reference>
<gene>
    <name evidence="1" type="ORF">GRI35_00280</name>
</gene>